<evidence type="ECO:0000313" key="6">
    <source>
        <dbReference type="EMBL" id="RQD86693.1"/>
    </source>
</evidence>
<dbReference type="InterPro" id="IPR017896">
    <property type="entry name" value="4Fe4S_Fe-S-bd"/>
</dbReference>
<accession>A0A3R7YIS9</accession>
<proteinExistence type="predicted"/>
<dbReference type="Proteomes" id="UP000284763">
    <property type="component" value="Unassembled WGS sequence"/>
</dbReference>
<dbReference type="Gene3D" id="3.30.70.20">
    <property type="match status" value="1"/>
</dbReference>
<organism evidence="6 7">
    <name type="scientific">Methanosalsum natronophilum</name>
    <dbReference type="NCBI Taxonomy" id="768733"/>
    <lineage>
        <taxon>Archaea</taxon>
        <taxon>Methanobacteriati</taxon>
        <taxon>Methanobacteriota</taxon>
        <taxon>Stenosarchaea group</taxon>
        <taxon>Methanomicrobia</taxon>
        <taxon>Methanosarcinales</taxon>
        <taxon>Methanosarcinaceae</taxon>
        <taxon>Methanosalsum</taxon>
    </lineage>
</organism>
<dbReference type="EMBL" id="QZAB01000254">
    <property type="protein sequence ID" value="RQD86693.1"/>
    <property type="molecule type" value="Genomic_DNA"/>
</dbReference>
<dbReference type="GO" id="GO:0046872">
    <property type="term" value="F:metal ion binding"/>
    <property type="evidence" value="ECO:0007669"/>
    <property type="project" value="UniProtKB-KW"/>
</dbReference>
<evidence type="ECO:0000256" key="2">
    <source>
        <dbReference type="ARBA" id="ARBA00022723"/>
    </source>
</evidence>
<name>A0A3R7YIS9_9EURY</name>
<dbReference type="SUPFAM" id="SSF54862">
    <property type="entry name" value="4Fe-4S ferredoxins"/>
    <property type="match status" value="1"/>
</dbReference>
<evidence type="ECO:0000259" key="5">
    <source>
        <dbReference type="PROSITE" id="PS51379"/>
    </source>
</evidence>
<evidence type="ECO:0000256" key="4">
    <source>
        <dbReference type="ARBA" id="ARBA00023014"/>
    </source>
</evidence>
<dbReference type="PROSITE" id="PS51379">
    <property type="entry name" value="4FE4S_FER_2"/>
    <property type="match status" value="2"/>
</dbReference>
<dbReference type="NCBIfam" id="NF040864">
    <property type="entry name" value="HgcB_ferredoxin"/>
    <property type="match status" value="1"/>
</dbReference>
<feature type="domain" description="4Fe-4S ferredoxin-type" evidence="5">
    <location>
        <begin position="37"/>
        <end position="67"/>
    </location>
</feature>
<dbReference type="GO" id="GO:0051539">
    <property type="term" value="F:4 iron, 4 sulfur cluster binding"/>
    <property type="evidence" value="ECO:0007669"/>
    <property type="project" value="UniProtKB-KW"/>
</dbReference>
<dbReference type="InterPro" id="IPR050572">
    <property type="entry name" value="Fe-S_Ferredoxin"/>
</dbReference>
<keyword evidence="4" id="KW-0411">Iron-sulfur</keyword>
<keyword evidence="3" id="KW-0408">Iron</keyword>
<dbReference type="Pfam" id="PF13187">
    <property type="entry name" value="Fer4_9"/>
    <property type="match status" value="1"/>
</dbReference>
<protein>
    <submittedName>
        <fullName evidence="6">4Fe-4S dicluster domain-containing protein</fullName>
    </submittedName>
</protein>
<evidence type="ECO:0000256" key="1">
    <source>
        <dbReference type="ARBA" id="ARBA00022485"/>
    </source>
</evidence>
<feature type="domain" description="4Fe-4S ferredoxin-type" evidence="5">
    <location>
        <begin position="8"/>
        <end position="33"/>
    </location>
</feature>
<keyword evidence="2" id="KW-0479">Metal-binding</keyword>
<sequence length="99" mass="10835">MFNSYLENTLEYYPENCINCHRCIQVCPHNVFTEGNDHVKLTNPTSCIECGACAQNCPNEAIKVEAGVGCAWAMIRAALKGKEMDSGECGCDYNGKSCC</sequence>
<gene>
    <name evidence="6" type="ORF">D5R95_03800</name>
</gene>
<dbReference type="AlphaFoldDB" id="A0A3R7YIS9"/>
<keyword evidence="1" id="KW-0004">4Fe-4S</keyword>
<dbReference type="PANTHER" id="PTHR43687">
    <property type="entry name" value="ADENYLYLSULFATE REDUCTASE, BETA SUBUNIT"/>
    <property type="match status" value="1"/>
</dbReference>
<dbReference type="PROSITE" id="PS00198">
    <property type="entry name" value="4FE4S_FER_1"/>
    <property type="match status" value="1"/>
</dbReference>
<reference evidence="6 7" key="1">
    <citation type="submission" date="2018-08" db="EMBL/GenBank/DDBJ databases">
        <title>The metabolism and importance of syntrophic acetate oxidation coupled to methane or sulfide production in haloalkaline environments.</title>
        <authorList>
            <person name="Timmers P.H.A."/>
            <person name="Vavourakis C.D."/>
            <person name="Sorokin D.Y."/>
            <person name="Sinninghe Damste J.S."/>
            <person name="Muyzer G."/>
            <person name="Stams A.J.M."/>
            <person name="Plugge C.M."/>
        </authorList>
    </citation>
    <scope>NUCLEOTIDE SEQUENCE [LARGE SCALE GENOMIC DNA]</scope>
    <source>
        <strain evidence="6">MSAO_Arc3</strain>
    </source>
</reference>
<evidence type="ECO:0000313" key="7">
    <source>
        <dbReference type="Proteomes" id="UP000284763"/>
    </source>
</evidence>
<dbReference type="GO" id="GO:0016491">
    <property type="term" value="F:oxidoreductase activity"/>
    <property type="evidence" value="ECO:0007669"/>
    <property type="project" value="UniProtKB-ARBA"/>
</dbReference>
<comment type="caution">
    <text evidence="6">The sequence shown here is derived from an EMBL/GenBank/DDBJ whole genome shotgun (WGS) entry which is preliminary data.</text>
</comment>
<dbReference type="InterPro" id="IPR017900">
    <property type="entry name" value="4Fe4S_Fe_S_CS"/>
</dbReference>
<dbReference type="PANTHER" id="PTHR43687:SF4">
    <property type="entry name" value="BLR5484 PROTEIN"/>
    <property type="match status" value="1"/>
</dbReference>
<evidence type="ECO:0000256" key="3">
    <source>
        <dbReference type="ARBA" id="ARBA00023004"/>
    </source>
</evidence>